<dbReference type="InterPro" id="IPR011993">
    <property type="entry name" value="PH-like_dom_sf"/>
</dbReference>
<feature type="domain" description="PH" evidence="2">
    <location>
        <begin position="8"/>
        <end position="154"/>
    </location>
</feature>
<dbReference type="GO" id="GO:0035591">
    <property type="term" value="F:signaling adaptor activity"/>
    <property type="evidence" value="ECO:0007669"/>
    <property type="project" value="TreeGrafter"/>
</dbReference>
<dbReference type="Gene3D" id="2.30.29.30">
    <property type="entry name" value="Pleckstrin-homology domain (PH domain)/Phosphotyrosine-binding domain (PTB)"/>
    <property type="match status" value="1"/>
</dbReference>
<dbReference type="OrthoDB" id="67516at2759"/>
<feature type="region of interest" description="Disordered" evidence="1">
    <location>
        <begin position="267"/>
        <end position="338"/>
    </location>
</feature>
<feature type="compositionally biased region" description="Pro residues" evidence="1">
    <location>
        <begin position="310"/>
        <end position="322"/>
    </location>
</feature>
<dbReference type="SUPFAM" id="SSF50729">
    <property type="entry name" value="PH domain-like"/>
    <property type="match status" value="1"/>
</dbReference>
<comment type="caution">
    <text evidence="3">The sequence shown here is derived from an EMBL/GenBank/DDBJ whole genome shotgun (WGS) entry which is preliminary data.</text>
</comment>
<dbReference type="GO" id="GO:0005737">
    <property type="term" value="C:cytoplasm"/>
    <property type="evidence" value="ECO:0007669"/>
    <property type="project" value="TreeGrafter"/>
</dbReference>
<feature type="compositionally biased region" description="Low complexity" evidence="1">
    <location>
        <begin position="409"/>
        <end position="418"/>
    </location>
</feature>
<dbReference type="PANTHER" id="PTHR45960">
    <property type="entry name" value="GRB2-ASSOCIATED-BINDING PROTEIN"/>
    <property type="match status" value="1"/>
</dbReference>
<protein>
    <recommendedName>
        <fullName evidence="2">PH domain-containing protein</fullName>
    </recommendedName>
</protein>
<dbReference type="InterPro" id="IPR046355">
    <property type="entry name" value="Gab1-4-like"/>
</dbReference>
<dbReference type="Proteomes" id="UP000215902">
    <property type="component" value="Unassembled WGS sequence"/>
</dbReference>
<dbReference type="AlphaFoldDB" id="A0A267G639"/>
<dbReference type="InterPro" id="IPR001849">
    <property type="entry name" value="PH_domain"/>
</dbReference>
<dbReference type="PROSITE" id="PS50003">
    <property type="entry name" value="PH_DOMAIN"/>
    <property type="match status" value="1"/>
</dbReference>
<sequence>MELSEEKKALVKGWMLKSPPFATESSSKLITFRRPKAFRPRWRRRFFVLYRISGSANGINHCLLYYKNKQLAKVKGSIDLGKAKDIVTHVMPPDSILSDIPSRLTRHFNKAADSQLPFFQLDTKHKSHDRTYFFLPDSVSQMENWARSISLACGLAEEVESNDEQAMRPQQTQQFPVGITLIQQTGLLSTQPKLQRPPPPPPPPPRLQPAAVDDADSEAYKLPPELQADLVAEGVYGVPAEDPSVYGVPAEDPSVYGVPPPVPGLAAARADDVYGTPPPMSAEQQQQLLEQQAESSPTPPPRKNALKQPGAPPPKSAAPVPTPDATDSGVGQRVTAVSEVRRSAMSRIFTQRRSAVPAAPSSAAAVAANDEFLAPMPLPRRLRAGTNASSEDDLTESESDSADSDSAEDSGSLGSDLGRLGYAQLDFKPRLQADWHGETRGQQRGPVTVEYTELAPPLGASHK</sequence>
<evidence type="ECO:0000313" key="3">
    <source>
        <dbReference type="EMBL" id="PAA81456.1"/>
    </source>
</evidence>
<feature type="region of interest" description="Disordered" evidence="1">
    <location>
        <begin position="433"/>
        <end position="463"/>
    </location>
</feature>
<feature type="region of interest" description="Disordered" evidence="1">
    <location>
        <begin position="190"/>
        <end position="214"/>
    </location>
</feature>
<dbReference type="GO" id="GO:0007165">
    <property type="term" value="P:signal transduction"/>
    <property type="evidence" value="ECO:0007669"/>
    <property type="project" value="TreeGrafter"/>
</dbReference>
<organism evidence="3 4">
    <name type="scientific">Macrostomum lignano</name>
    <dbReference type="NCBI Taxonomy" id="282301"/>
    <lineage>
        <taxon>Eukaryota</taxon>
        <taxon>Metazoa</taxon>
        <taxon>Spiralia</taxon>
        <taxon>Lophotrochozoa</taxon>
        <taxon>Platyhelminthes</taxon>
        <taxon>Rhabditophora</taxon>
        <taxon>Macrostomorpha</taxon>
        <taxon>Macrostomida</taxon>
        <taxon>Macrostomidae</taxon>
        <taxon>Macrostomum</taxon>
    </lineage>
</organism>
<gene>
    <name evidence="3" type="ORF">BOX15_Mlig000678g1</name>
</gene>
<evidence type="ECO:0000259" key="2">
    <source>
        <dbReference type="PROSITE" id="PS50003"/>
    </source>
</evidence>
<feature type="compositionally biased region" description="Pro residues" evidence="1">
    <location>
        <begin position="195"/>
        <end position="207"/>
    </location>
</feature>
<dbReference type="Pfam" id="PF00169">
    <property type="entry name" value="PH"/>
    <property type="match status" value="1"/>
</dbReference>
<accession>A0A267G639</accession>
<dbReference type="STRING" id="282301.A0A267G639"/>
<feature type="compositionally biased region" description="Acidic residues" evidence="1">
    <location>
        <begin position="390"/>
        <end position="408"/>
    </location>
</feature>
<feature type="compositionally biased region" description="Low complexity" evidence="1">
    <location>
        <begin position="281"/>
        <end position="296"/>
    </location>
</feature>
<dbReference type="PANTHER" id="PTHR45960:SF2">
    <property type="entry name" value="PROTEIN DAUGHTER OF SEVENLESS"/>
    <property type="match status" value="1"/>
</dbReference>
<feature type="region of interest" description="Disordered" evidence="1">
    <location>
        <begin position="370"/>
        <end position="418"/>
    </location>
</feature>
<name>A0A267G639_9PLAT</name>
<dbReference type="SMART" id="SM00233">
    <property type="entry name" value="PH"/>
    <property type="match status" value="1"/>
</dbReference>
<evidence type="ECO:0000313" key="4">
    <source>
        <dbReference type="Proteomes" id="UP000215902"/>
    </source>
</evidence>
<evidence type="ECO:0000256" key="1">
    <source>
        <dbReference type="SAM" id="MobiDB-lite"/>
    </source>
</evidence>
<proteinExistence type="predicted"/>
<dbReference type="EMBL" id="NIVC01000528">
    <property type="protein sequence ID" value="PAA81456.1"/>
    <property type="molecule type" value="Genomic_DNA"/>
</dbReference>
<reference evidence="3 4" key="1">
    <citation type="submission" date="2017-06" db="EMBL/GenBank/DDBJ databases">
        <title>A platform for efficient transgenesis in Macrostomum lignano, a flatworm model organism for stem cell research.</title>
        <authorList>
            <person name="Berezikov E."/>
        </authorList>
    </citation>
    <scope>NUCLEOTIDE SEQUENCE [LARGE SCALE GENOMIC DNA]</scope>
    <source>
        <strain evidence="3">DV1</strain>
        <tissue evidence="3">Whole organism</tissue>
    </source>
</reference>
<keyword evidence="4" id="KW-1185">Reference proteome</keyword>